<name>A0ABQ5CFL4_9ASTR</name>
<reference evidence="1" key="1">
    <citation type="journal article" date="2022" name="Int. J. Mol. Sci.">
        <title>Draft Genome of Tanacetum Coccineum: Genomic Comparison of Closely Related Tanacetum-Family Plants.</title>
        <authorList>
            <person name="Yamashiro T."/>
            <person name="Shiraishi A."/>
            <person name="Nakayama K."/>
            <person name="Satake H."/>
        </authorList>
    </citation>
    <scope>NUCLEOTIDE SEQUENCE</scope>
</reference>
<dbReference type="Proteomes" id="UP001151760">
    <property type="component" value="Unassembled WGS sequence"/>
</dbReference>
<organism evidence="1 2">
    <name type="scientific">Tanacetum coccineum</name>
    <dbReference type="NCBI Taxonomy" id="301880"/>
    <lineage>
        <taxon>Eukaryota</taxon>
        <taxon>Viridiplantae</taxon>
        <taxon>Streptophyta</taxon>
        <taxon>Embryophyta</taxon>
        <taxon>Tracheophyta</taxon>
        <taxon>Spermatophyta</taxon>
        <taxon>Magnoliopsida</taxon>
        <taxon>eudicotyledons</taxon>
        <taxon>Gunneridae</taxon>
        <taxon>Pentapetalae</taxon>
        <taxon>asterids</taxon>
        <taxon>campanulids</taxon>
        <taxon>Asterales</taxon>
        <taxon>Asteraceae</taxon>
        <taxon>Asteroideae</taxon>
        <taxon>Anthemideae</taxon>
        <taxon>Anthemidinae</taxon>
        <taxon>Tanacetum</taxon>
    </lineage>
</organism>
<protein>
    <submittedName>
        <fullName evidence="1">Uncharacterized protein</fullName>
    </submittedName>
</protein>
<keyword evidence="2" id="KW-1185">Reference proteome</keyword>
<evidence type="ECO:0000313" key="2">
    <source>
        <dbReference type="Proteomes" id="UP001151760"/>
    </source>
</evidence>
<comment type="caution">
    <text evidence="1">The sequence shown here is derived from an EMBL/GenBank/DDBJ whole genome shotgun (WGS) entry which is preliminary data.</text>
</comment>
<accession>A0ABQ5CFL4</accession>
<evidence type="ECO:0000313" key="1">
    <source>
        <dbReference type="EMBL" id="GJT23664.1"/>
    </source>
</evidence>
<reference evidence="1" key="2">
    <citation type="submission" date="2022-01" db="EMBL/GenBank/DDBJ databases">
        <authorList>
            <person name="Yamashiro T."/>
            <person name="Shiraishi A."/>
            <person name="Satake H."/>
            <person name="Nakayama K."/>
        </authorList>
    </citation>
    <scope>NUCLEOTIDE SEQUENCE</scope>
</reference>
<sequence length="241" mass="27693">MNQEEIRQVTTHDEKWVPTKERVKISTTNVRLETTVPRRRNEKCLVDAEVFRKILDICPRVQGVDFTEVLDDETTLTFLFDLGYKGPLHKHPVCEVILSRRDINQKFLRSLSQEWTQIFCVEATLSFVRLWTLSLDDLFNNLKVMNQRGVLIAQQLLNILVDADDFIPSLLANQMDLTSTKFGCYTGSLCFPLLDAIFLLSSSKLSYYYYGIHTEFSNLTACAIQSSSQVIMQGPVHLLSF</sequence>
<proteinExistence type="predicted"/>
<gene>
    <name evidence="1" type="ORF">Tco_0893601</name>
</gene>
<dbReference type="EMBL" id="BQNB010014074">
    <property type="protein sequence ID" value="GJT23664.1"/>
    <property type="molecule type" value="Genomic_DNA"/>
</dbReference>